<feature type="domain" description="Impact N-terminal" evidence="2">
    <location>
        <begin position="18"/>
        <end position="123"/>
    </location>
</feature>
<dbReference type="Pfam" id="PF09186">
    <property type="entry name" value="DUF1949"/>
    <property type="match status" value="1"/>
</dbReference>
<name>A0A2A2HS38_9EURY</name>
<keyword evidence="5" id="KW-1185">Reference proteome</keyword>
<feature type="domain" description="UPF0029" evidence="3">
    <location>
        <begin position="140"/>
        <end position="193"/>
    </location>
</feature>
<evidence type="ECO:0000259" key="3">
    <source>
        <dbReference type="Pfam" id="PF09186"/>
    </source>
</evidence>
<evidence type="ECO:0000313" key="5">
    <source>
        <dbReference type="Proteomes" id="UP000218164"/>
    </source>
</evidence>
<dbReference type="AlphaFoldDB" id="A0A2A2HS38"/>
<dbReference type="RefSeq" id="WP_095644917.1">
    <property type="nucleotide sequence ID" value="NZ_LMVP01000334.1"/>
</dbReference>
<dbReference type="SUPFAM" id="SSF54980">
    <property type="entry name" value="EF-G C-terminal domain-like"/>
    <property type="match status" value="1"/>
</dbReference>
<dbReference type="InterPro" id="IPR036956">
    <property type="entry name" value="Impact_N_sf"/>
</dbReference>
<evidence type="ECO:0000259" key="2">
    <source>
        <dbReference type="Pfam" id="PF01205"/>
    </source>
</evidence>
<accession>A0A2A2HS38</accession>
<dbReference type="PANTHER" id="PTHR16301:SF20">
    <property type="entry name" value="IMPACT FAMILY MEMBER YIGZ"/>
    <property type="match status" value="1"/>
</dbReference>
<dbReference type="EMBL" id="LMVP01000334">
    <property type="protein sequence ID" value="PAV12135.1"/>
    <property type="molecule type" value="Genomic_DNA"/>
</dbReference>
<evidence type="ECO:0000256" key="1">
    <source>
        <dbReference type="ARBA" id="ARBA00007665"/>
    </source>
</evidence>
<proteinExistence type="inferred from homology"/>
<dbReference type="Proteomes" id="UP000218164">
    <property type="component" value="Unassembled WGS sequence"/>
</dbReference>
<dbReference type="OrthoDB" id="121633at2157"/>
<dbReference type="InterPro" id="IPR015269">
    <property type="entry name" value="UPF0029_Impact_C"/>
</dbReference>
<evidence type="ECO:0000313" key="4">
    <source>
        <dbReference type="EMBL" id="PAV12135.1"/>
    </source>
</evidence>
<dbReference type="SUPFAM" id="SSF54211">
    <property type="entry name" value="Ribosomal protein S5 domain 2-like"/>
    <property type="match status" value="1"/>
</dbReference>
<dbReference type="InterPro" id="IPR035647">
    <property type="entry name" value="EFG_III/V"/>
</dbReference>
<comment type="caution">
    <text evidence="4">The sequence shown here is derived from an EMBL/GenBank/DDBJ whole genome shotgun (WGS) entry which is preliminary data.</text>
</comment>
<dbReference type="Pfam" id="PF01205">
    <property type="entry name" value="Impact_N"/>
    <property type="match status" value="1"/>
</dbReference>
<dbReference type="InterPro" id="IPR020568">
    <property type="entry name" value="Ribosomal_Su5_D2-typ_SF"/>
</dbReference>
<dbReference type="GO" id="GO:0006446">
    <property type="term" value="P:regulation of translational initiation"/>
    <property type="evidence" value="ECO:0007669"/>
    <property type="project" value="TreeGrafter"/>
</dbReference>
<reference evidence="4 5" key="1">
    <citation type="journal article" date="2017" name="BMC Genomics">
        <title>Genomic analysis of methanogenic archaea reveals a shift towards energy conservation.</title>
        <authorList>
            <person name="Gilmore S.P."/>
            <person name="Henske J.K."/>
            <person name="Sexton J.A."/>
            <person name="Solomon K.V."/>
            <person name="Seppala S."/>
            <person name="Yoo J.I."/>
            <person name="Huyett L.M."/>
            <person name="Pressman A."/>
            <person name="Cogan J.Z."/>
            <person name="Kivenson V."/>
            <person name="Peng X."/>
            <person name="Tan Y."/>
            <person name="Valentine D.L."/>
            <person name="O'Malley M.A."/>
        </authorList>
    </citation>
    <scope>NUCLEOTIDE SEQUENCE [LARGE SCALE GENOMIC DNA]</scope>
    <source>
        <strain evidence="4 5">MC-15</strain>
    </source>
</reference>
<dbReference type="InterPro" id="IPR023582">
    <property type="entry name" value="Impact"/>
</dbReference>
<protein>
    <submittedName>
        <fullName evidence="4">Thymidylate synthase</fullName>
    </submittedName>
</protein>
<dbReference type="Gene3D" id="3.30.230.30">
    <property type="entry name" value="Impact, N-terminal domain"/>
    <property type="match status" value="1"/>
</dbReference>
<dbReference type="InterPro" id="IPR001498">
    <property type="entry name" value="Impact_N"/>
</dbReference>
<organism evidence="4 5">
    <name type="scientific">Methanosarcina spelaei</name>
    <dbReference type="NCBI Taxonomy" id="1036679"/>
    <lineage>
        <taxon>Archaea</taxon>
        <taxon>Methanobacteriati</taxon>
        <taxon>Methanobacteriota</taxon>
        <taxon>Stenosarchaea group</taxon>
        <taxon>Methanomicrobia</taxon>
        <taxon>Methanosarcinales</taxon>
        <taxon>Methanosarcinaceae</taxon>
        <taxon>Methanosarcina</taxon>
    </lineage>
</organism>
<dbReference type="GO" id="GO:0005737">
    <property type="term" value="C:cytoplasm"/>
    <property type="evidence" value="ECO:0007669"/>
    <property type="project" value="TreeGrafter"/>
</dbReference>
<comment type="similarity">
    <text evidence="1">Belongs to the IMPACT family.</text>
</comment>
<sequence>MKSYKTLKHCGKAQNEFKNSLFIGYARPVESEADAKAFIKGIKELHRDANHNVSAYFIKEKSSFALKYDDDGEPAGSSGKPVFKILESKEILNAAVAVTRYFGGIKLGFGRLSRAYRDTALLAIEEAEVIEVFEQVRLKIHLGYAESQKVRNLIEKYAVIQEETYSDNVEFVLLVIEELEDEFIKKIIDQTKNKVAFEKL</sequence>
<dbReference type="PANTHER" id="PTHR16301">
    <property type="entry name" value="IMPACT-RELATED"/>
    <property type="match status" value="1"/>
</dbReference>
<gene>
    <name evidence="4" type="ORF">ASJ81_00250</name>
</gene>